<keyword evidence="2 5" id="KW-0689">Ribosomal protein</keyword>
<dbReference type="EMBL" id="KT007044">
    <property type="protein sequence ID" value="AKQ04563.1"/>
    <property type="molecule type" value="Genomic_DNA"/>
</dbReference>
<dbReference type="Gene3D" id="1.10.287.310">
    <property type="match status" value="1"/>
</dbReference>
<accession>A0A0H4T9G6</accession>
<dbReference type="GO" id="GO:0022625">
    <property type="term" value="C:cytosolic large ribosomal subunit"/>
    <property type="evidence" value="ECO:0007669"/>
    <property type="project" value="TreeGrafter"/>
</dbReference>
<dbReference type="SUPFAM" id="SSF46561">
    <property type="entry name" value="Ribosomal protein L29 (L29p)"/>
    <property type="match status" value="1"/>
</dbReference>
<dbReference type="Pfam" id="PF00831">
    <property type="entry name" value="Ribosomal_L29"/>
    <property type="match status" value="1"/>
</dbReference>
<evidence type="ECO:0000256" key="4">
    <source>
        <dbReference type="ARBA" id="ARBA00035204"/>
    </source>
</evidence>
<dbReference type="GO" id="GO:0006412">
    <property type="term" value="P:translation"/>
    <property type="evidence" value="ECO:0007669"/>
    <property type="project" value="UniProtKB-UniRule"/>
</dbReference>
<organism evidence="6">
    <name type="scientific">uncultured Chloroflexi bacterium Rifle_16ft_4_minimus_6153</name>
    <dbReference type="NCBI Taxonomy" id="1665079"/>
    <lineage>
        <taxon>Bacteria</taxon>
        <taxon>Bacillati</taxon>
        <taxon>Chloroflexota</taxon>
        <taxon>environmental samples</taxon>
    </lineage>
</organism>
<dbReference type="InterPro" id="IPR036049">
    <property type="entry name" value="Ribosomal_uL29_sf"/>
</dbReference>
<dbReference type="PANTHER" id="PTHR10916:SF0">
    <property type="entry name" value="LARGE RIBOSOMAL SUBUNIT PROTEIN UL29C"/>
    <property type="match status" value="1"/>
</dbReference>
<comment type="similarity">
    <text evidence="1 5">Belongs to the universal ribosomal protein uL29 family.</text>
</comment>
<evidence type="ECO:0000256" key="5">
    <source>
        <dbReference type="HAMAP-Rule" id="MF_00374"/>
    </source>
</evidence>
<dbReference type="InterPro" id="IPR001854">
    <property type="entry name" value="Ribosomal_uL29"/>
</dbReference>
<dbReference type="CDD" id="cd00427">
    <property type="entry name" value="Ribosomal_L29_HIP"/>
    <property type="match status" value="1"/>
</dbReference>
<evidence type="ECO:0000256" key="3">
    <source>
        <dbReference type="ARBA" id="ARBA00023274"/>
    </source>
</evidence>
<dbReference type="AlphaFoldDB" id="A0A0H4T9G6"/>
<protein>
    <recommendedName>
        <fullName evidence="4 5">Large ribosomal subunit protein uL29</fullName>
    </recommendedName>
</protein>
<evidence type="ECO:0000256" key="1">
    <source>
        <dbReference type="ARBA" id="ARBA00009254"/>
    </source>
</evidence>
<gene>
    <name evidence="5" type="primary">rpmC</name>
</gene>
<dbReference type="FunFam" id="1.10.287.310:FF:000001">
    <property type="entry name" value="50S ribosomal protein L29"/>
    <property type="match status" value="1"/>
</dbReference>
<name>A0A0H4T9G6_9CHLR</name>
<keyword evidence="3 5" id="KW-0687">Ribonucleoprotein</keyword>
<dbReference type="PANTHER" id="PTHR10916">
    <property type="entry name" value="60S RIBOSOMAL PROTEIN L35/50S RIBOSOMAL PROTEIN L29"/>
    <property type="match status" value="1"/>
</dbReference>
<evidence type="ECO:0000313" key="6">
    <source>
        <dbReference type="EMBL" id="AKQ04563.1"/>
    </source>
</evidence>
<dbReference type="GO" id="GO:0003735">
    <property type="term" value="F:structural constituent of ribosome"/>
    <property type="evidence" value="ECO:0007669"/>
    <property type="project" value="InterPro"/>
</dbReference>
<proteinExistence type="inferred from homology"/>
<dbReference type="HAMAP" id="MF_00374">
    <property type="entry name" value="Ribosomal_uL29"/>
    <property type="match status" value="1"/>
</dbReference>
<dbReference type="InterPro" id="IPR050063">
    <property type="entry name" value="Ribosomal_protein_uL29"/>
</dbReference>
<sequence>MNISEIRALATPEVESKLDDAREELFKLRFQFSTGQLKDYSRLRATRRLIARLATALRERQLAAEMAAEEK</sequence>
<reference evidence="6" key="1">
    <citation type="journal article" date="2015" name="ISME J.">
        <title>Aquifer environment selects for microbial species cohorts in sediment and groundwater.</title>
        <authorList>
            <person name="Hug L.A."/>
            <person name="Thomas B.C."/>
            <person name="Brown C.T."/>
            <person name="Frischkorn K.R."/>
            <person name="Williams K.H."/>
            <person name="Tringe S.G."/>
            <person name="Banfield J.F."/>
        </authorList>
    </citation>
    <scope>NUCLEOTIDE SEQUENCE</scope>
</reference>
<dbReference type="NCBIfam" id="TIGR00012">
    <property type="entry name" value="L29"/>
    <property type="match status" value="1"/>
</dbReference>
<evidence type="ECO:0000256" key="2">
    <source>
        <dbReference type="ARBA" id="ARBA00022980"/>
    </source>
</evidence>